<accession>A0A6C0KR14</accession>
<sequence length="91" mass="10448">MSESESSNYDHSICEDMKDLIEQWESIPLLHDTIVESLTSLRRTLTVQPGMGFHVAIEELHVEILQAIEQGKEVSFATRLIEVVDAYRMKE</sequence>
<organism evidence="1">
    <name type="scientific">viral metagenome</name>
    <dbReference type="NCBI Taxonomy" id="1070528"/>
    <lineage>
        <taxon>unclassified sequences</taxon>
        <taxon>metagenomes</taxon>
        <taxon>organismal metagenomes</taxon>
    </lineage>
</organism>
<reference evidence="1" key="1">
    <citation type="journal article" date="2020" name="Nature">
        <title>Giant virus diversity and host interactions through global metagenomics.</title>
        <authorList>
            <person name="Schulz F."/>
            <person name="Roux S."/>
            <person name="Paez-Espino D."/>
            <person name="Jungbluth S."/>
            <person name="Walsh D.A."/>
            <person name="Denef V.J."/>
            <person name="McMahon K.D."/>
            <person name="Konstantinidis K.T."/>
            <person name="Eloe-Fadrosh E.A."/>
            <person name="Kyrpides N.C."/>
            <person name="Woyke T."/>
        </authorList>
    </citation>
    <scope>NUCLEOTIDE SEQUENCE</scope>
    <source>
        <strain evidence="1">GVMAG-S-3300013006-158</strain>
    </source>
</reference>
<protein>
    <submittedName>
        <fullName evidence="1">Uncharacterized protein</fullName>
    </submittedName>
</protein>
<proteinExistence type="predicted"/>
<evidence type="ECO:0000313" key="1">
    <source>
        <dbReference type="EMBL" id="QHU18844.1"/>
    </source>
</evidence>
<name>A0A6C0KR14_9ZZZZ</name>
<dbReference type="AlphaFoldDB" id="A0A6C0KR14"/>
<dbReference type="EMBL" id="MN740938">
    <property type="protein sequence ID" value="QHU18844.1"/>
    <property type="molecule type" value="Genomic_DNA"/>
</dbReference>